<keyword evidence="5" id="KW-0378">Hydrolase</keyword>
<accession>A0A2W7RC90</accession>
<name>A0A2W7RC90_9RHOB</name>
<dbReference type="RefSeq" id="WP_170139533.1">
    <property type="nucleotide sequence ID" value="NZ_QKZS01000001.1"/>
</dbReference>
<comment type="similarity">
    <text evidence="2 8">Belongs to the peptidase M16 family.</text>
</comment>
<feature type="domain" description="Peptidase M16 N-terminal" evidence="10">
    <location>
        <begin position="36"/>
        <end position="181"/>
    </location>
</feature>
<dbReference type="InterPro" id="IPR011765">
    <property type="entry name" value="Pept_M16_N"/>
</dbReference>
<dbReference type="Pfam" id="PF05193">
    <property type="entry name" value="Peptidase_M16_C"/>
    <property type="match status" value="1"/>
</dbReference>
<evidence type="ECO:0000256" key="9">
    <source>
        <dbReference type="SAM" id="SignalP"/>
    </source>
</evidence>
<keyword evidence="4" id="KW-0479">Metal-binding</keyword>
<keyword evidence="3 12" id="KW-0645">Protease</keyword>
<keyword evidence="6" id="KW-0862">Zinc</keyword>
<evidence type="ECO:0000256" key="8">
    <source>
        <dbReference type="RuleBase" id="RU004447"/>
    </source>
</evidence>
<evidence type="ECO:0000256" key="6">
    <source>
        <dbReference type="ARBA" id="ARBA00022833"/>
    </source>
</evidence>
<dbReference type="PANTHER" id="PTHR43690">
    <property type="entry name" value="NARDILYSIN"/>
    <property type="match status" value="1"/>
</dbReference>
<dbReference type="Proteomes" id="UP000249538">
    <property type="component" value="Unassembled WGS sequence"/>
</dbReference>
<evidence type="ECO:0000313" key="13">
    <source>
        <dbReference type="Proteomes" id="UP000249538"/>
    </source>
</evidence>
<evidence type="ECO:0000313" key="12">
    <source>
        <dbReference type="EMBL" id="PZX58528.1"/>
    </source>
</evidence>
<dbReference type="InterPro" id="IPR001431">
    <property type="entry name" value="Pept_M16_Zn_BS"/>
</dbReference>
<dbReference type="InterPro" id="IPR050626">
    <property type="entry name" value="Peptidase_M16"/>
</dbReference>
<evidence type="ECO:0000256" key="2">
    <source>
        <dbReference type="ARBA" id="ARBA00007261"/>
    </source>
</evidence>
<gene>
    <name evidence="12" type="ORF">LX76_00028</name>
</gene>
<dbReference type="InterPro" id="IPR007863">
    <property type="entry name" value="Peptidase_M16_C"/>
</dbReference>
<dbReference type="GO" id="GO:0046872">
    <property type="term" value="F:metal ion binding"/>
    <property type="evidence" value="ECO:0007669"/>
    <property type="project" value="UniProtKB-KW"/>
</dbReference>
<sequence length="465" mass="51101">MLLRRLGFAAFAGLALSSPVLAETVSDFTLENGMEVVVIEDHRAPVVTHMVWYRVGAADEPAGHSGIAHFLEHLMFKGTDTMAAGEFSDTVEAQGGDDNAFTSWDYTAYFQRVAADRLDLMMQMEADRMRNLQLTEEDVTTERQVILEERSQRTDSDPDALFGEQRRAAQYQNHRYGVPIIGWRHEMEQLDRDDALAFYERYYAPNNAILVVAGDVTPEAVRAMAEEHYGPLQPTEGLQPRMRPTEPPQLAERRLSFSDPRVAQPYVIRSYLAPERNAGDQKQAAALTLLAELLGGSGTTSVLAKALQFGDAKAVYTTAFYDGGSLDVGSFGLAIVPVPGVSLQEAEEAMDGVIAQFLEDGVNPEDFERIKVQIRAADIYARDNVDGLARRYGQALTTGLTVQDVKDWPAVLDAVTPEEVLAAAREVLDRRQAVTGWLVQDEPEQVVPVQGGAAAVPAQVEGETQ</sequence>
<keyword evidence="9" id="KW-0732">Signal</keyword>
<evidence type="ECO:0000256" key="7">
    <source>
        <dbReference type="ARBA" id="ARBA00023049"/>
    </source>
</evidence>
<dbReference type="EMBL" id="QKZS01000001">
    <property type="protein sequence ID" value="PZX58528.1"/>
    <property type="molecule type" value="Genomic_DNA"/>
</dbReference>
<evidence type="ECO:0000256" key="1">
    <source>
        <dbReference type="ARBA" id="ARBA00001947"/>
    </source>
</evidence>
<evidence type="ECO:0000259" key="11">
    <source>
        <dbReference type="Pfam" id="PF05193"/>
    </source>
</evidence>
<evidence type="ECO:0000259" key="10">
    <source>
        <dbReference type="Pfam" id="PF00675"/>
    </source>
</evidence>
<dbReference type="InterPro" id="IPR011249">
    <property type="entry name" value="Metalloenz_LuxS/M16"/>
</dbReference>
<feature type="domain" description="Peptidase M16 C-terminal" evidence="11">
    <location>
        <begin position="190"/>
        <end position="371"/>
    </location>
</feature>
<proteinExistence type="inferred from homology"/>
<keyword evidence="7" id="KW-0482">Metalloprotease</keyword>
<dbReference type="AlphaFoldDB" id="A0A2W7RC90"/>
<comment type="caution">
    <text evidence="12">The sequence shown here is derived from an EMBL/GenBank/DDBJ whole genome shotgun (WGS) entry which is preliminary data.</text>
</comment>
<dbReference type="GO" id="GO:0006508">
    <property type="term" value="P:proteolysis"/>
    <property type="evidence" value="ECO:0007669"/>
    <property type="project" value="UniProtKB-KW"/>
</dbReference>
<dbReference type="SUPFAM" id="SSF63411">
    <property type="entry name" value="LuxS/MPP-like metallohydrolase"/>
    <property type="match status" value="2"/>
</dbReference>
<evidence type="ECO:0000256" key="4">
    <source>
        <dbReference type="ARBA" id="ARBA00022723"/>
    </source>
</evidence>
<dbReference type="Pfam" id="PF00675">
    <property type="entry name" value="Peptidase_M16"/>
    <property type="match status" value="1"/>
</dbReference>
<evidence type="ECO:0000256" key="5">
    <source>
        <dbReference type="ARBA" id="ARBA00022801"/>
    </source>
</evidence>
<dbReference type="PANTHER" id="PTHR43690:SF17">
    <property type="entry name" value="PROTEIN YHJJ"/>
    <property type="match status" value="1"/>
</dbReference>
<reference evidence="12 13" key="1">
    <citation type="submission" date="2018-06" db="EMBL/GenBank/DDBJ databases">
        <title>Genomic Encyclopedia of Archaeal and Bacterial Type Strains, Phase II (KMG-II): from individual species to whole genera.</title>
        <authorList>
            <person name="Goeker M."/>
        </authorList>
    </citation>
    <scope>NUCLEOTIDE SEQUENCE [LARGE SCALE GENOMIC DNA]</scope>
    <source>
        <strain evidence="12 13">DSM 18774</strain>
    </source>
</reference>
<comment type="cofactor">
    <cofactor evidence="1">
        <name>Zn(2+)</name>
        <dbReference type="ChEBI" id="CHEBI:29105"/>
    </cofactor>
</comment>
<evidence type="ECO:0000256" key="3">
    <source>
        <dbReference type="ARBA" id="ARBA00022670"/>
    </source>
</evidence>
<organism evidence="12 13">
    <name type="scientific">Cereibacter changlensis</name>
    <dbReference type="NCBI Taxonomy" id="402884"/>
    <lineage>
        <taxon>Bacteria</taxon>
        <taxon>Pseudomonadati</taxon>
        <taxon>Pseudomonadota</taxon>
        <taxon>Alphaproteobacteria</taxon>
        <taxon>Rhodobacterales</taxon>
        <taxon>Paracoccaceae</taxon>
        <taxon>Cereibacter</taxon>
    </lineage>
</organism>
<dbReference type="GO" id="GO:0004222">
    <property type="term" value="F:metalloendopeptidase activity"/>
    <property type="evidence" value="ECO:0007669"/>
    <property type="project" value="InterPro"/>
</dbReference>
<feature type="signal peptide" evidence="9">
    <location>
        <begin position="1"/>
        <end position="22"/>
    </location>
</feature>
<protein>
    <submittedName>
        <fullName evidence="12">Zinc protease</fullName>
    </submittedName>
</protein>
<dbReference type="Gene3D" id="3.30.830.10">
    <property type="entry name" value="Metalloenzyme, LuxS/M16 peptidase-like"/>
    <property type="match status" value="2"/>
</dbReference>
<feature type="chain" id="PRO_5016089684" evidence="9">
    <location>
        <begin position="23"/>
        <end position="465"/>
    </location>
</feature>
<dbReference type="PROSITE" id="PS00143">
    <property type="entry name" value="INSULINASE"/>
    <property type="match status" value="1"/>
</dbReference>